<keyword evidence="3" id="KW-1185">Reference proteome</keyword>
<feature type="compositionally biased region" description="Basic and acidic residues" evidence="1">
    <location>
        <begin position="140"/>
        <end position="156"/>
    </location>
</feature>
<evidence type="ECO:0000313" key="2">
    <source>
        <dbReference type="EMBL" id="KAF7828518.1"/>
    </source>
</evidence>
<feature type="region of interest" description="Disordered" evidence="1">
    <location>
        <begin position="51"/>
        <end position="252"/>
    </location>
</feature>
<feature type="compositionally biased region" description="Basic and acidic residues" evidence="1">
    <location>
        <begin position="82"/>
        <end position="92"/>
    </location>
</feature>
<comment type="caution">
    <text evidence="2">The sequence shown here is derived from an EMBL/GenBank/DDBJ whole genome shotgun (WGS) entry which is preliminary data.</text>
</comment>
<organism evidence="2 3">
    <name type="scientific">Senna tora</name>
    <dbReference type="NCBI Taxonomy" id="362788"/>
    <lineage>
        <taxon>Eukaryota</taxon>
        <taxon>Viridiplantae</taxon>
        <taxon>Streptophyta</taxon>
        <taxon>Embryophyta</taxon>
        <taxon>Tracheophyta</taxon>
        <taxon>Spermatophyta</taxon>
        <taxon>Magnoliopsida</taxon>
        <taxon>eudicotyledons</taxon>
        <taxon>Gunneridae</taxon>
        <taxon>Pentapetalae</taxon>
        <taxon>rosids</taxon>
        <taxon>fabids</taxon>
        <taxon>Fabales</taxon>
        <taxon>Fabaceae</taxon>
        <taxon>Caesalpinioideae</taxon>
        <taxon>Cassia clade</taxon>
        <taxon>Senna</taxon>
    </lineage>
</organism>
<sequence length="386" mass="43042">MFRRKKDPDCSNAKSNVFASMAKRCIPMSTLNSLFKLQCQIKSYHLADIQKQETAPENQPASEDQNHHLANHGATTTQTQRRKADQNTEKPRRSQNRAPKNPKKFRAKQNPTTVTGKPPYTALRHRPECPRAPAYASVKTFERTEARNGEKLKTDENASSPSPGNHHTRRCVAVQCPRAPSYASIREQRRETKKQSKQRKSRPLSPGRLPAKVTDGGDPAGDFRRLPTSSSAEDGSPRTSEPVLSISSSNMTGLQTPTLYRSNVKALIIFVTMDPRMCLTLVPLTRIILDGQNIQQECKHFMIHRFLPKGFANTSSLTPPRDIRTNFLPKAVAIEDANDVFPTPGAPVQPLSLVQALHSPSARADQQEAPDILVNYYNLVAEAAFF</sequence>
<dbReference type="AlphaFoldDB" id="A0A834TUT4"/>
<feature type="compositionally biased region" description="Polar residues" evidence="1">
    <location>
        <begin position="52"/>
        <end position="63"/>
    </location>
</feature>
<evidence type="ECO:0000313" key="3">
    <source>
        <dbReference type="Proteomes" id="UP000634136"/>
    </source>
</evidence>
<evidence type="ECO:0000256" key="1">
    <source>
        <dbReference type="SAM" id="MobiDB-lite"/>
    </source>
</evidence>
<accession>A0A834TUT4</accession>
<proteinExistence type="predicted"/>
<gene>
    <name evidence="2" type="ORF">G2W53_019682</name>
</gene>
<dbReference type="Proteomes" id="UP000634136">
    <property type="component" value="Unassembled WGS sequence"/>
</dbReference>
<name>A0A834TUT4_9FABA</name>
<reference evidence="2" key="1">
    <citation type="submission" date="2020-09" db="EMBL/GenBank/DDBJ databases">
        <title>Genome-Enabled Discovery of Anthraquinone Biosynthesis in Senna tora.</title>
        <authorList>
            <person name="Kang S.-H."/>
            <person name="Pandey R.P."/>
            <person name="Lee C.-M."/>
            <person name="Sim J.-S."/>
            <person name="Jeong J.-T."/>
            <person name="Choi B.-S."/>
            <person name="Jung M."/>
            <person name="Ginzburg D."/>
            <person name="Zhao K."/>
            <person name="Won S.Y."/>
            <person name="Oh T.-J."/>
            <person name="Yu Y."/>
            <person name="Kim N.-H."/>
            <person name="Lee O.R."/>
            <person name="Lee T.-H."/>
            <person name="Bashyal P."/>
            <person name="Kim T.-S."/>
            <person name="Lee W.-H."/>
            <person name="Kawkins C."/>
            <person name="Kim C.-K."/>
            <person name="Kim J.S."/>
            <person name="Ahn B.O."/>
            <person name="Rhee S.Y."/>
            <person name="Sohng J.K."/>
        </authorList>
    </citation>
    <scope>NUCLEOTIDE SEQUENCE</scope>
    <source>
        <tissue evidence="2">Leaf</tissue>
    </source>
</reference>
<protein>
    <submittedName>
        <fullName evidence="2">Vesicle transport protein, Got1/SFT2-like protein</fullName>
    </submittedName>
</protein>
<dbReference type="EMBL" id="JAAIUW010000006">
    <property type="protein sequence ID" value="KAF7828518.1"/>
    <property type="molecule type" value="Genomic_DNA"/>
</dbReference>
<feature type="compositionally biased region" description="Polar residues" evidence="1">
    <location>
        <begin position="227"/>
        <end position="239"/>
    </location>
</feature>